<keyword evidence="2" id="KW-1185">Reference proteome</keyword>
<name>A0A2K4ZE96_9FIRM</name>
<accession>A0A2K4ZE96</accession>
<dbReference type="InterPro" id="IPR043743">
    <property type="entry name" value="DUF5688"/>
</dbReference>
<organism evidence="1 2">
    <name type="scientific">Acetatifactor muris</name>
    <dbReference type="NCBI Taxonomy" id="879566"/>
    <lineage>
        <taxon>Bacteria</taxon>
        <taxon>Bacillati</taxon>
        <taxon>Bacillota</taxon>
        <taxon>Clostridia</taxon>
        <taxon>Lachnospirales</taxon>
        <taxon>Lachnospiraceae</taxon>
        <taxon>Acetatifactor</taxon>
    </lineage>
</organism>
<evidence type="ECO:0000313" key="1">
    <source>
        <dbReference type="EMBL" id="SOY28783.1"/>
    </source>
</evidence>
<dbReference type="Pfam" id="PF18941">
    <property type="entry name" value="DUF5688"/>
    <property type="match status" value="1"/>
</dbReference>
<sequence>MDMEVFAKKVCAEVERELGEGFRTEVREVRKNNGILLHGLLILSKGQTVVPTIYLEHFLEAYESGLPFEEVVRKLLAVYRRDTLPDEIKMDFFKSFVNVRDRICYCLIGRKGNEEMLKGIPHVEFLDLAICFYYAYHDEKMGDGIILIYDSHMEMWRSNIMELSALAERNTQRLFPWECRGLGEILEEMIGSGEDAGIENPMEMPCGIPLKVLTNNKRTRGAVCILYPGVLDKMAEEMGSDFYILPSSIHETIIIPDMGNEDSEALKKMIRDVNSTQVAPEEVLSDTLYRYDRAEKRVVIV</sequence>
<proteinExistence type="predicted"/>
<dbReference type="AlphaFoldDB" id="A0A2K4ZE96"/>
<reference evidence="1 2" key="1">
    <citation type="submission" date="2018-01" db="EMBL/GenBank/DDBJ databases">
        <authorList>
            <person name="Gaut B.S."/>
            <person name="Morton B.R."/>
            <person name="Clegg M.T."/>
            <person name="Duvall M.R."/>
        </authorList>
    </citation>
    <scope>NUCLEOTIDE SEQUENCE [LARGE SCALE GENOMIC DNA]</scope>
    <source>
        <strain evidence="1">GP69</strain>
    </source>
</reference>
<dbReference type="Proteomes" id="UP000236311">
    <property type="component" value="Unassembled WGS sequence"/>
</dbReference>
<dbReference type="EMBL" id="OFSM01000006">
    <property type="protein sequence ID" value="SOY28783.1"/>
    <property type="molecule type" value="Genomic_DNA"/>
</dbReference>
<gene>
    <name evidence="1" type="ORF">AMURIS_01494</name>
</gene>
<evidence type="ECO:0000313" key="2">
    <source>
        <dbReference type="Proteomes" id="UP000236311"/>
    </source>
</evidence>
<dbReference type="RefSeq" id="WP_103238854.1">
    <property type="nucleotide sequence ID" value="NZ_JANJZD010000006.1"/>
</dbReference>
<protein>
    <submittedName>
        <fullName evidence="1">Uncharacterized protein</fullName>
    </submittedName>
</protein>